<name>A0A143WNY4_TREPR</name>
<organism evidence="1 2">
    <name type="scientific">Tremblaya princeps</name>
    <dbReference type="NCBI Taxonomy" id="189385"/>
    <lineage>
        <taxon>Bacteria</taxon>
        <taxon>Pseudomonadati</taxon>
        <taxon>Pseudomonadota</taxon>
        <taxon>Betaproteobacteria</taxon>
        <taxon>Candidatus Tremblayella</taxon>
    </lineage>
</organism>
<dbReference type="Proteomes" id="UP000075241">
    <property type="component" value="Chromosome I"/>
</dbReference>
<proteinExistence type="predicted"/>
<dbReference type="PATRIC" id="fig|189385.6.peg.191"/>
<evidence type="ECO:0000313" key="1">
    <source>
        <dbReference type="EMBL" id="CUX79202.1"/>
    </source>
</evidence>
<evidence type="ECO:0000313" key="2">
    <source>
        <dbReference type="Proteomes" id="UP000075241"/>
    </source>
</evidence>
<accession>A0A143WNY4</accession>
<keyword evidence="1" id="KW-0378">Hydrolase</keyword>
<gene>
    <name evidence="1" type="primary">rnpA</name>
    <name evidence="1" type="ORF">FVIR_TP00167</name>
</gene>
<protein>
    <submittedName>
        <fullName evidence="1">Ribonuclease P protein component</fullName>
        <ecNumber evidence="1">3.1.26.5</ecNumber>
    </submittedName>
</protein>
<dbReference type="EMBL" id="LN999056">
    <property type="protein sequence ID" value="CUX79202.1"/>
    <property type="molecule type" value="Genomic_DNA"/>
</dbReference>
<reference evidence="2" key="1">
    <citation type="submission" date="2016-01" db="EMBL/GenBank/DDBJ databases">
        <authorList>
            <person name="Husnik F."/>
        </authorList>
    </citation>
    <scope>NUCLEOTIDE SEQUENCE [LARGE SCALE GENOMIC DNA]</scope>
</reference>
<dbReference type="EC" id="3.1.26.5" evidence="1"/>
<dbReference type="GO" id="GO:0004526">
    <property type="term" value="F:ribonuclease P activity"/>
    <property type="evidence" value="ECO:0007669"/>
    <property type="project" value="UniProtKB-EC"/>
</dbReference>
<sequence>MSPLPIAVGGGGVVVQKRHVRCVSARNHLRRTSAWLLRANLGAAQGCCVLCRAAQCMALACGAGLLIELALDIRELMLRSRRAAMCVLP</sequence>
<dbReference type="AlphaFoldDB" id="A0A143WNY4"/>